<protein>
    <submittedName>
        <fullName evidence="2">Uncharacterized protein</fullName>
    </submittedName>
</protein>
<dbReference type="STRING" id="582675.SAMN05192565_12715"/>
<evidence type="ECO:0000313" key="2">
    <source>
        <dbReference type="EMBL" id="SFH04523.1"/>
    </source>
</evidence>
<reference evidence="3" key="1">
    <citation type="submission" date="2016-10" db="EMBL/GenBank/DDBJ databases">
        <authorList>
            <person name="Varghese N."/>
            <person name="Submissions S."/>
        </authorList>
    </citation>
    <scope>NUCLEOTIDE SEQUENCE [LARGE SCALE GENOMIC DNA]</scope>
    <source>
        <strain evidence="3">Gh-105</strain>
    </source>
</reference>
<feature type="region of interest" description="Disordered" evidence="1">
    <location>
        <begin position="49"/>
        <end position="122"/>
    </location>
</feature>
<gene>
    <name evidence="2" type="ORF">SAMN05192565_12715</name>
</gene>
<feature type="region of interest" description="Disordered" evidence="1">
    <location>
        <begin position="1"/>
        <end position="24"/>
    </location>
</feature>
<dbReference type="RefSeq" id="WP_244528850.1">
    <property type="nucleotide sequence ID" value="NZ_FOPM01000027.1"/>
</dbReference>
<dbReference type="AlphaFoldDB" id="A0A1I2WT57"/>
<sequence>MADPEPTILMSQAEFARRRGVSKKTVTEWKGKGLLAMTADGKVDVEASEWNLDQRPATYRGGTAHRPVRTVPKPEPDPRKAKPERAKPKASEAPPPRPSDGDEGDDLDLDAENLPTPQAIRRKENFLGLQRRQEFSRKQGQLVDRAAAEKLFFDTARNLRDAWANWPARIAVVMADELKVDARTLNTVLTAHVQQHLRELGEPEADLPRSREP</sequence>
<evidence type="ECO:0000256" key="1">
    <source>
        <dbReference type="SAM" id="MobiDB-lite"/>
    </source>
</evidence>
<dbReference type="EMBL" id="FOPM01000027">
    <property type="protein sequence ID" value="SFH04523.1"/>
    <property type="molecule type" value="Genomic_DNA"/>
</dbReference>
<feature type="compositionally biased region" description="Basic and acidic residues" evidence="1">
    <location>
        <begin position="72"/>
        <end position="90"/>
    </location>
</feature>
<evidence type="ECO:0000313" key="3">
    <source>
        <dbReference type="Proteomes" id="UP000199229"/>
    </source>
</evidence>
<keyword evidence="3" id="KW-1185">Reference proteome</keyword>
<dbReference type="Proteomes" id="UP000199229">
    <property type="component" value="Unassembled WGS sequence"/>
</dbReference>
<name>A0A1I2WT57_9HYPH</name>
<organism evidence="2 3">
    <name type="scientific">Methylobacterium gossipiicola</name>
    <dbReference type="NCBI Taxonomy" id="582675"/>
    <lineage>
        <taxon>Bacteria</taxon>
        <taxon>Pseudomonadati</taxon>
        <taxon>Pseudomonadota</taxon>
        <taxon>Alphaproteobacteria</taxon>
        <taxon>Hyphomicrobiales</taxon>
        <taxon>Methylobacteriaceae</taxon>
        <taxon>Methylobacterium</taxon>
    </lineage>
</organism>
<proteinExistence type="predicted"/>
<accession>A0A1I2WT57</accession>
<feature type="compositionally biased region" description="Acidic residues" evidence="1">
    <location>
        <begin position="101"/>
        <end position="111"/>
    </location>
</feature>